<evidence type="ECO:0000256" key="13">
    <source>
        <dbReference type="ARBA" id="ARBA00033450"/>
    </source>
</evidence>
<feature type="domain" description="Coenzyme PQQ synthesis protein F-like C-terminal lobe" evidence="19">
    <location>
        <begin position="767"/>
        <end position="863"/>
    </location>
</feature>
<feature type="chain" id="PRO_5041284182" description="Protease 3" evidence="15">
    <location>
        <begin position="25"/>
        <end position="937"/>
    </location>
</feature>
<evidence type="ECO:0000256" key="2">
    <source>
        <dbReference type="ARBA" id="ARBA00002184"/>
    </source>
</evidence>
<dbReference type="AlphaFoldDB" id="A0AA41ZJF1"/>
<keyword evidence="6" id="KW-0645">Protease</keyword>
<organism evidence="20 21">
    <name type="scientific">Larsenimonas rhizosphaerae</name>
    <dbReference type="NCBI Taxonomy" id="2944682"/>
    <lineage>
        <taxon>Bacteria</taxon>
        <taxon>Pseudomonadati</taxon>
        <taxon>Pseudomonadota</taxon>
        <taxon>Gammaproteobacteria</taxon>
        <taxon>Oceanospirillales</taxon>
        <taxon>Halomonadaceae</taxon>
        <taxon>Larsenimonas</taxon>
    </lineage>
</organism>
<keyword evidence="21" id="KW-1185">Reference proteome</keyword>
<evidence type="ECO:0000313" key="21">
    <source>
        <dbReference type="Proteomes" id="UP001165678"/>
    </source>
</evidence>
<feature type="domain" description="Peptidase M16 C-terminal" evidence="17">
    <location>
        <begin position="209"/>
        <end position="383"/>
    </location>
</feature>
<dbReference type="RefSeq" id="WP_265896641.1">
    <property type="nucleotide sequence ID" value="NZ_JAPIVE010000003.1"/>
</dbReference>
<dbReference type="FunFam" id="3.30.830.10:FF:000012">
    <property type="entry name" value="Protease 3"/>
    <property type="match status" value="1"/>
</dbReference>
<evidence type="ECO:0000256" key="3">
    <source>
        <dbReference type="ARBA" id="ARBA00007261"/>
    </source>
</evidence>
<accession>A0AA41ZJF1</accession>
<protein>
    <recommendedName>
        <fullName evidence="5">Protease 3</fullName>
        <ecNumber evidence="4">3.4.24.55</ecNumber>
    </recommendedName>
    <alternativeName>
        <fullName evidence="13">Pitrilysin</fullName>
    </alternativeName>
    <alternativeName>
        <fullName evidence="12">Protease III</fullName>
    </alternativeName>
    <alternativeName>
        <fullName evidence="11">Protease pi</fullName>
    </alternativeName>
</protein>
<evidence type="ECO:0000256" key="5">
    <source>
        <dbReference type="ARBA" id="ARBA00017565"/>
    </source>
</evidence>
<dbReference type="Pfam" id="PF16187">
    <property type="entry name" value="Peptidase_M16_M"/>
    <property type="match status" value="1"/>
</dbReference>
<feature type="region of interest" description="Disordered" evidence="14">
    <location>
        <begin position="902"/>
        <end position="937"/>
    </location>
</feature>
<dbReference type="Proteomes" id="UP001165678">
    <property type="component" value="Unassembled WGS sequence"/>
</dbReference>
<dbReference type="PANTHER" id="PTHR43690:SF18">
    <property type="entry name" value="INSULIN-DEGRADING ENZYME-RELATED"/>
    <property type="match status" value="1"/>
</dbReference>
<dbReference type="InterPro" id="IPR011765">
    <property type="entry name" value="Pept_M16_N"/>
</dbReference>
<keyword evidence="15" id="KW-0732">Signal</keyword>
<evidence type="ECO:0000256" key="10">
    <source>
        <dbReference type="ARBA" id="ARBA00023049"/>
    </source>
</evidence>
<dbReference type="PANTHER" id="PTHR43690">
    <property type="entry name" value="NARDILYSIN"/>
    <property type="match status" value="1"/>
</dbReference>
<comment type="similarity">
    <text evidence="3">Belongs to the peptidase M16 family.</text>
</comment>
<evidence type="ECO:0000256" key="15">
    <source>
        <dbReference type="SAM" id="SignalP"/>
    </source>
</evidence>
<dbReference type="GO" id="GO:0004222">
    <property type="term" value="F:metalloendopeptidase activity"/>
    <property type="evidence" value="ECO:0007669"/>
    <property type="project" value="UniProtKB-EC"/>
</dbReference>
<keyword evidence="9" id="KW-0862">Zinc</keyword>
<comment type="cofactor">
    <cofactor evidence="1">
        <name>Zn(2+)</name>
        <dbReference type="ChEBI" id="CHEBI:29105"/>
    </cofactor>
</comment>
<dbReference type="InterPro" id="IPR007863">
    <property type="entry name" value="Peptidase_M16_C"/>
</dbReference>
<keyword evidence="8" id="KW-0378">Hydrolase</keyword>
<evidence type="ECO:0000256" key="4">
    <source>
        <dbReference type="ARBA" id="ARBA00012449"/>
    </source>
</evidence>
<evidence type="ECO:0000256" key="14">
    <source>
        <dbReference type="SAM" id="MobiDB-lite"/>
    </source>
</evidence>
<dbReference type="GO" id="GO:0046872">
    <property type="term" value="F:metal ion binding"/>
    <property type="evidence" value="ECO:0007669"/>
    <property type="project" value="UniProtKB-KW"/>
</dbReference>
<dbReference type="Pfam" id="PF22456">
    <property type="entry name" value="PqqF-like_C_4"/>
    <property type="match status" value="1"/>
</dbReference>
<gene>
    <name evidence="20" type="ORF">OQ287_12415</name>
</gene>
<dbReference type="InterPro" id="IPR050626">
    <property type="entry name" value="Peptidase_M16"/>
</dbReference>
<dbReference type="EMBL" id="JAPIVE010000003">
    <property type="protein sequence ID" value="MCX2525048.1"/>
    <property type="molecule type" value="Genomic_DNA"/>
</dbReference>
<feature type="compositionally biased region" description="Pro residues" evidence="14">
    <location>
        <begin position="915"/>
        <end position="931"/>
    </location>
</feature>
<proteinExistence type="inferred from homology"/>
<dbReference type="InterPro" id="IPR032632">
    <property type="entry name" value="Peptidase_M16_M"/>
</dbReference>
<comment type="function">
    <text evidence="2">Endopeptidase that degrades small peptides of less than 7 kDa, such as glucagon and insulin.</text>
</comment>
<feature type="signal peptide" evidence="15">
    <location>
        <begin position="1"/>
        <end position="24"/>
    </location>
</feature>
<evidence type="ECO:0000256" key="1">
    <source>
        <dbReference type="ARBA" id="ARBA00001947"/>
    </source>
</evidence>
<evidence type="ECO:0000256" key="7">
    <source>
        <dbReference type="ARBA" id="ARBA00022723"/>
    </source>
</evidence>
<evidence type="ECO:0000256" key="12">
    <source>
        <dbReference type="ARBA" id="ARBA00031184"/>
    </source>
</evidence>
<evidence type="ECO:0000256" key="9">
    <source>
        <dbReference type="ARBA" id="ARBA00022833"/>
    </source>
</evidence>
<evidence type="ECO:0000256" key="8">
    <source>
        <dbReference type="ARBA" id="ARBA00022801"/>
    </source>
</evidence>
<keyword evidence="10" id="KW-0482">Metalloprotease</keyword>
<keyword evidence="7" id="KW-0479">Metal-binding</keyword>
<feature type="domain" description="Peptidase M16 middle/third" evidence="18">
    <location>
        <begin position="396"/>
        <end position="664"/>
    </location>
</feature>
<comment type="caution">
    <text evidence="20">The sequence shown here is derived from an EMBL/GenBank/DDBJ whole genome shotgun (WGS) entry which is preliminary data.</text>
</comment>
<dbReference type="Pfam" id="PF05193">
    <property type="entry name" value="Peptidase_M16_C"/>
    <property type="match status" value="1"/>
</dbReference>
<evidence type="ECO:0000256" key="11">
    <source>
        <dbReference type="ARBA" id="ARBA00029597"/>
    </source>
</evidence>
<evidence type="ECO:0000259" key="19">
    <source>
        <dbReference type="Pfam" id="PF22456"/>
    </source>
</evidence>
<sequence length="937" mass="104228">MTPSRLALCLLLTGLNLASLPMTAAASIIKKSPNDPATYQAMTLDNGLTVITAHDPGAERAAVAVNVETGSEDDPAAYPGLAHLTEHMLFLGTRDYPAPGAFDTFMSRHHGQHNAYTTLRNTNYHASVSPKALPALIERFSGFFTAPTLDSHYVDRERHAVNAEFSMRLDNDADGRRDAMIQVMNPDSPVHRFTVGNLETLGGDPDRLAQAVRTFYQTHYHAGKMTVALVGPQSQTELQSMARAHFSRVRASDTALPDHERTSPALFEPETLPRTLNVHSRRDQRSVSFMFPIAHNERDIHNKSADFIAGLIGDEGPGSLLARLKAMGWANGLTAGVNQLTGRQALFTVGIQLTPEGARHLDRIQASLFDVVTHIRAGGLLRWRYQEQEQLARQQFRFEDVPDTDNLAIYLSSHAHQYPLTDLRRAPYVMDQFNAPELRAILSALRPARLLRLYSGPDIQGQKTSPWFKASYTTHAVTAWPDAEPLDGLRLPSPNPYIARNLTPEGPERQPPARLVDLPEMDIWYQGTRQFHSPRTAWRLSLQTPRANASAREQILTSLLARWWIDSLSSTLYHAATAGQQIGAYSHARGITLSLTGWRDRQPLIIKRMLTQLKTGAIQADDVERLTTELRQSLISQRQNPAWQRLAAALHPLTVMPAFTEQQQQQALKGITASDLRAFRARFINHLHLEGMITGDITQDHALQAVEAIKQQLHPNLTDTAIDTPAPQYPTRQAPAWTIPVDDGNHAVIRYLQWPSRDERTRAAAAVLGQWIASPFYNQLRTEQQLGYVVRAGYQSILDAPGIMMTVQSPTHDGDDLSQRIQTLIQALHPPATPKALAPYQKNLVRELLKKPRTLDELTSRHWQALGMNTLGTHPRQRMADAVRALTPDDVQAAWKQALESPSITLHARPSDKAVPPPAPDWGLRPLPPAPAMKNAP</sequence>
<dbReference type="InterPro" id="IPR054734">
    <property type="entry name" value="PqqF-like_C_4"/>
</dbReference>
<evidence type="ECO:0000313" key="20">
    <source>
        <dbReference type="EMBL" id="MCX2525048.1"/>
    </source>
</evidence>
<dbReference type="EC" id="3.4.24.55" evidence="4"/>
<evidence type="ECO:0000259" key="18">
    <source>
        <dbReference type="Pfam" id="PF16187"/>
    </source>
</evidence>
<reference evidence="20" key="1">
    <citation type="submission" date="2022-11" db="EMBL/GenBank/DDBJ databases">
        <title>Larsenimonas rhizosphaerae sp. nov., isolated from a tidal mudflat.</title>
        <authorList>
            <person name="Lee S.D."/>
            <person name="Kim I.S."/>
        </authorList>
    </citation>
    <scope>NUCLEOTIDE SEQUENCE</scope>
    <source>
        <strain evidence="20">GH2-1</strain>
    </source>
</reference>
<evidence type="ECO:0000256" key="6">
    <source>
        <dbReference type="ARBA" id="ARBA00022670"/>
    </source>
</evidence>
<dbReference type="InterPro" id="IPR011249">
    <property type="entry name" value="Metalloenz_LuxS/M16"/>
</dbReference>
<evidence type="ECO:0000259" key="16">
    <source>
        <dbReference type="Pfam" id="PF00675"/>
    </source>
</evidence>
<dbReference type="Gene3D" id="3.30.830.10">
    <property type="entry name" value="Metalloenzyme, LuxS/M16 peptidase-like"/>
    <property type="match status" value="4"/>
</dbReference>
<dbReference type="SUPFAM" id="SSF63411">
    <property type="entry name" value="LuxS/MPP-like metallohydrolase"/>
    <property type="match status" value="4"/>
</dbReference>
<name>A0AA41ZJF1_9GAMM</name>
<evidence type="ECO:0000259" key="17">
    <source>
        <dbReference type="Pfam" id="PF05193"/>
    </source>
</evidence>
<dbReference type="GO" id="GO:0006508">
    <property type="term" value="P:proteolysis"/>
    <property type="evidence" value="ECO:0007669"/>
    <property type="project" value="UniProtKB-KW"/>
</dbReference>
<dbReference type="Pfam" id="PF00675">
    <property type="entry name" value="Peptidase_M16"/>
    <property type="match status" value="1"/>
</dbReference>
<feature type="domain" description="Peptidase M16 N-terminal" evidence="16">
    <location>
        <begin position="50"/>
        <end position="171"/>
    </location>
</feature>